<gene>
    <name evidence="9" type="primary">rnc</name>
    <name evidence="12" type="ordered locus">AciPR4_3539</name>
</gene>
<dbReference type="GO" id="GO:0019843">
    <property type="term" value="F:rRNA binding"/>
    <property type="evidence" value="ECO:0007669"/>
    <property type="project" value="UniProtKB-KW"/>
</dbReference>
<comment type="similarity">
    <text evidence="2">Belongs to the ribonuclease III family.</text>
</comment>
<dbReference type="GO" id="GO:0005737">
    <property type="term" value="C:cytoplasm"/>
    <property type="evidence" value="ECO:0007669"/>
    <property type="project" value="UniProtKB-SubCell"/>
</dbReference>
<dbReference type="CDD" id="cd00593">
    <property type="entry name" value="RIBOc"/>
    <property type="match status" value="1"/>
</dbReference>
<feature type="active site" evidence="9">
    <location>
        <position position="51"/>
    </location>
</feature>
<feature type="binding site" evidence="9">
    <location>
        <position position="123"/>
    </location>
    <ligand>
        <name>Mg(2+)</name>
        <dbReference type="ChEBI" id="CHEBI:18420"/>
    </ligand>
</feature>
<dbReference type="EC" id="3.1.26.3" evidence="9"/>
<evidence type="ECO:0000256" key="2">
    <source>
        <dbReference type="ARBA" id="ARBA00010183"/>
    </source>
</evidence>
<reference evidence="12 13" key="1">
    <citation type="journal article" date="2012" name="Stand. Genomic Sci.">
        <title>Complete genome sequence of Terriglobus saanensis type strain SP1PR4(T), an Acidobacteria from tundra soil.</title>
        <authorList>
            <person name="Rawat S.R."/>
            <person name="Mannisto M.K."/>
            <person name="Starovoytov V."/>
            <person name="Goodwin L."/>
            <person name="Nolan M."/>
            <person name="Hauser L."/>
            <person name="Land M."/>
            <person name="Davenport K.W."/>
            <person name="Woyke T."/>
            <person name="Haggblom M.M."/>
        </authorList>
    </citation>
    <scope>NUCLEOTIDE SEQUENCE</scope>
    <source>
        <strain evidence="13">ATCC BAA-1853 / DSM 23119 / SP1PR4</strain>
    </source>
</reference>
<dbReference type="GO" id="GO:0006397">
    <property type="term" value="P:mRNA processing"/>
    <property type="evidence" value="ECO:0007669"/>
    <property type="project" value="UniProtKB-UniRule"/>
</dbReference>
<keyword evidence="6 9" id="KW-0255">Endonuclease</keyword>
<comment type="subunit">
    <text evidence="9">Homodimer.</text>
</comment>
<evidence type="ECO:0000256" key="4">
    <source>
        <dbReference type="ARBA" id="ARBA00022664"/>
    </source>
</evidence>
<dbReference type="Gene3D" id="1.10.1520.10">
    <property type="entry name" value="Ribonuclease III domain"/>
    <property type="match status" value="1"/>
</dbReference>
<keyword evidence="9" id="KW-0699">rRNA-binding</keyword>
<evidence type="ECO:0000259" key="11">
    <source>
        <dbReference type="PROSITE" id="PS50142"/>
    </source>
</evidence>
<keyword evidence="9" id="KW-0963">Cytoplasm</keyword>
<name>E8UYS6_TERSS</name>
<comment type="function">
    <text evidence="9">Digests double-stranded RNA. Involved in the processing of primary rRNA transcript to yield the immediate precursors to the large and small rRNAs (23S and 16S). Processes some mRNAs, and tRNAs when they are encoded in the rRNA operon. Processes pre-crRNA and tracrRNA of type II CRISPR loci if present in the organism.</text>
</comment>
<dbReference type="NCBIfam" id="TIGR02191">
    <property type="entry name" value="RNaseIII"/>
    <property type="match status" value="1"/>
</dbReference>
<keyword evidence="3 9" id="KW-0698">rRNA processing</keyword>
<keyword evidence="9" id="KW-0819">tRNA processing</keyword>
<proteinExistence type="inferred from homology"/>
<feature type="binding site" evidence="9">
    <location>
        <position position="47"/>
    </location>
    <ligand>
        <name>Mg(2+)</name>
        <dbReference type="ChEBI" id="CHEBI:18420"/>
    </ligand>
</feature>
<dbReference type="HAMAP" id="MF_00104">
    <property type="entry name" value="RNase_III"/>
    <property type="match status" value="1"/>
</dbReference>
<dbReference type="Gene3D" id="3.30.160.20">
    <property type="match status" value="1"/>
</dbReference>
<dbReference type="RefSeq" id="WP_013570022.1">
    <property type="nucleotide sequence ID" value="NC_014963.1"/>
</dbReference>
<dbReference type="CDD" id="cd10845">
    <property type="entry name" value="DSRM_RNAse_III_family"/>
    <property type="match status" value="1"/>
</dbReference>
<dbReference type="Pfam" id="PF14622">
    <property type="entry name" value="Ribonucleas_3_3"/>
    <property type="match status" value="1"/>
</dbReference>
<dbReference type="SMART" id="SM00358">
    <property type="entry name" value="DSRM"/>
    <property type="match status" value="1"/>
</dbReference>
<keyword evidence="9" id="KW-0479">Metal-binding</keyword>
<dbReference type="PANTHER" id="PTHR11207:SF0">
    <property type="entry name" value="RIBONUCLEASE 3"/>
    <property type="match status" value="1"/>
</dbReference>
<keyword evidence="5 9" id="KW-0540">Nuclease</keyword>
<feature type="binding site" evidence="9">
    <location>
        <position position="120"/>
    </location>
    <ligand>
        <name>Mg(2+)</name>
        <dbReference type="ChEBI" id="CHEBI:18420"/>
    </ligand>
</feature>
<evidence type="ECO:0000313" key="13">
    <source>
        <dbReference type="Proteomes" id="UP000006844"/>
    </source>
</evidence>
<organism evidence="12 13">
    <name type="scientific">Terriglobus saanensis (strain ATCC BAA-1853 / DSM 23119 / SP1PR4)</name>
    <dbReference type="NCBI Taxonomy" id="401053"/>
    <lineage>
        <taxon>Bacteria</taxon>
        <taxon>Pseudomonadati</taxon>
        <taxon>Acidobacteriota</taxon>
        <taxon>Terriglobia</taxon>
        <taxon>Terriglobales</taxon>
        <taxon>Acidobacteriaceae</taxon>
        <taxon>Terriglobus</taxon>
    </lineage>
</organism>
<feature type="active site" evidence="9">
    <location>
        <position position="123"/>
    </location>
</feature>
<dbReference type="GO" id="GO:0004525">
    <property type="term" value="F:ribonuclease III activity"/>
    <property type="evidence" value="ECO:0007669"/>
    <property type="project" value="UniProtKB-UniRule"/>
</dbReference>
<keyword evidence="8 9" id="KW-0694">RNA-binding</keyword>
<dbReference type="SUPFAM" id="SSF69065">
    <property type="entry name" value="RNase III domain-like"/>
    <property type="match status" value="1"/>
</dbReference>
<feature type="domain" description="DRBM" evidence="10">
    <location>
        <begin position="170"/>
        <end position="249"/>
    </location>
</feature>
<dbReference type="PROSITE" id="PS50142">
    <property type="entry name" value="RNASE_3_2"/>
    <property type="match status" value="1"/>
</dbReference>
<evidence type="ECO:0000256" key="9">
    <source>
        <dbReference type="HAMAP-Rule" id="MF_00104"/>
    </source>
</evidence>
<dbReference type="GO" id="GO:0003725">
    <property type="term" value="F:double-stranded RNA binding"/>
    <property type="evidence" value="ECO:0007669"/>
    <property type="project" value="TreeGrafter"/>
</dbReference>
<dbReference type="InterPro" id="IPR000999">
    <property type="entry name" value="RNase_III_dom"/>
</dbReference>
<comment type="catalytic activity">
    <reaction evidence="1 9">
        <text>Endonucleolytic cleavage to 5'-phosphomonoester.</text>
        <dbReference type="EC" id="3.1.26.3"/>
    </reaction>
</comment>
<keyword evidence="13" id="KW-1185">Reference proteome</keyword>
<dbReference type="PROSITE" id="PS50137">
    <property type="entry name" value="DS_RBD"/>
    <property type="match status" value="1"/>
</dbReference>
<dbReference type="InterPro" id="IPR036389">
    <property type="entry name" value="RNase_III_sf"/>
</dbReference>
<dbReference type="InterPro" id="IPR011907">
    <property type="entry name" value="RNase_III"/>
</dbReference>
<dbReference type="InterPro" id="IPR014720">
    <property type="entry name" value="dsRBD_dom"/>
</dbReference>
<evidence type="ECO:0000256" key="8">
    <source>
        <dbReference type="ARBA" id="ARBA00022884"/>
    </source>
</evidence>
<dbReference type="FunFam" id="1.10.1520.10:FF:000001">
    <property type="entry name" value="Ribonuclease 3"/>
    <property type="match status" value="1"/>
</dbReference>
<dbReference type="Pfam" id="PF00035">
    <property type="entry name" value="dsrm"/>
    <property type="match status" value="1"/>
</dbReference>
<dbReference type="EMBL" id="CP002467">
    <property type="protein sequence ID" value="ADV84292.1"/>
    <property type="molecule type" value="Genomic_DNA"/>
</dbReference>
<dbReference type="SUPFAM" id="SSF54768">
    <property type="entry name" value="dsRNA-binding domain-like"/>
    <property type="match status" value="1"/>
</dbReference>
<dbReference type="GO" id="GO:0008033">
    <property type="term" value="P:tRNA processing"/>
    <property type="evidence" value="ECO:0007669"/>
    <property type="project" value="UniProtKB-KW"/>
</dbReference>
<comment type="subcellular location">
    <subcellularLocation>
        <location evidence="9">Cytoplasm</location>
    </subcellularLocation>
</comment>
<dbReference type="OrthoDB" id="9805026at2"/>
<dbReference type="GO" id="GO:0046872">
    <property type="term" value="F:metal ion binding"/>
    <property type="evidence" value="ECO:0007669"/>
    <property type="project" value="UniProtKB-KW"/>
</dbReference>
<dbReference type="PROSITE" id="PS00517">
    <property type="entry name" value="RNASE_3_1"/>
    <property type="match status" value="1"/>
</dbReference>
<dbReference type="SMART" id="SM00535">
    <property type="entry name" value="RIBOc"/>
    <property type="match status" value="1"/>
</dbReference>
<dbReference type="GO" id="GO:0010468">
    <property type="term" value="P:regulation of gene expression"/>
    <property type="evidence" value="ECO:0007669"/>
    <property type="project" value="TreeGrafter"/>
</dbReference>
<evidence type="ECO:0000256" key="3">
    <source>
        <dbReference type="ARBA" id="ARBA00022552"/>
    </source>
</evidence>
<accession>E8UYS6</accession>
<dbReference type="GO" id="GO:0006364">
    <property type="term" value="P:rRNA processing"/>
    <property type="evidence" value="ECO:0007669"/>
    <property type="project" value="UniProtKB-UniRule"/>
</dbReference>
<dbReference type="HOGENOM" id="CLU_000907_1_3_0"/>
<sequence>MAKAAKTGLAERLGYKFRDAKLLDLALTHSSLAFEAGTASESNERMEFVGDAVVGLIVAESLFQRFPSLGEGELTRMRALLVSRKHLGEVGARLGLGEYLQLGRGEEQSGGRKKPALMANAMEAVLAAVYLDGGLSAVQEIVEREVVLPKMPELERAAGEQTHFGGVVGDYKSALQELLQARGVGSAVARYVTAEESGPDHRKHFRVELMLVEGDAASKKETLLAVGEGPTKKAAQQKAAEIAFLELRGKIA</sequence>
<evidence type="ECO:0000256" key="7">
    <source>
        <dbReference type="ARBA" id="ARBA00022801"/>
    </source>
</evidence>
<evidence type="ECO:0000313" key="12">
    <source>
        <dbReference type="EMBL" id="ADV84292.1"/>
    </source>
</evidence>
<feature type="domain" description="RNase III" evidence="11">
    <location>
        <begin position="6"/>
        <end position="134"/>
    </location>
</feature>
<evidence type="ECO:0000256" key="5">
    <source>
        <dbReference type="ARBA" id="ARBA00022722"/>
    </source>
</evidence>
<keyword evidence="7 9" id="KW-0378">Hydrolase</keyword>
<dbReference type="KEGG" id="tsa:AciPR4_3539"/>
<protein>
    <recommendedName>
        <fullName evidence="9">Ribonuclease 3</fullName>
        <ecNumber evidence="9">3.1.26.3</ecNumber>
    </recommendedName>
    <alternativeName>
        <fullName evidence="9">Ribonuclease III</fullName>
        <shortName evidence="9">RNase III</shortName>
    </alternativeName>
</protein>
<keyword evidence="4 9" id="KW-0507">mRNA processing</keyword>
<dbReference type="AlphaFoldDB" id="E8UYS6"/>
<dbReference type="PANTHER" id="PTHR11207">
    <property type="entry name" value="RIBONUCLEASE III"/>
    <property type="match status" value="1"/>
</dbReference>
<dbReference type="STRING" id="401053.AciPR4_3539"/>
<keyword evidence="9" id="KW-0460">Magnesium</keyword>
<dbReference type="eggNOG" id="COG0571">
    <property type="taxonomic scope" value="Bacteria"/>
</dbReference>
<evidence type="ECO:0000259" key="10">
    <source>
        <dbReference type="PROSITE" id="PS50137"/>
    </source>
</evidence>
<comment type="cofactor">
    <cofactor evidence="9">
        <name>Mg(2+)</name>
        <dbReference type="ChEBI" id="CHEBI:18420"/>
    </cofactor>
</comment>
<dbReference type="Proteomes" id="UP000006844">
    <property type="component" value="Chromosome"/>
</dbReference>
<evidence type="ECO:0000256" key="6">
    <source>
        <dbReference type="ARBA" id="ARBA00022759"/>
    </source>
</evidence>
<evidence type="ECO:0000256" key="1">
    <source>
        <dbReference type="ARBA" id="ARBA00000109"/>
    </source>
</evidence>